<dbReference type="PANTHER" id="PTHR35526:SF3">
    <property type="entry name" value="ANTI-SIGMA-F FACTOR RSBW"/>
    <property type="match status" value="1"/>
</dbReference>
<comment type="caution">
    <text evidence="3">The sequence shown here is derived from an EMBL/GenBank/DDBJ whole genome shotgun (WGS) entry which is preliminary data.</text>
</comment>
<dbReference type="EMBL" id="WUEK01000015">
    <property type="protein sequence ID" value="MXG91888.1"/>
    <property type="molecule type" value="Genomic_DNA"/>
</dbReference>
<keyword evidence="1" id="KW-0418">Kinase</keyword>
<feature type="domain" description="Histidine kinase/HSP90-like ATPase" evidence="2">
    <location>
        <begin position="21"/>
        <end position="128"/>
    </location>
</feature>
<dbReference type="InterPro" id="IPR036890">
    <property type="entry name" value="HATPase_C_sf"/>
</dbReference>
<evidence type="ECO:0000313" key="4">
    <source>
        <dbReference type="Proteomes" id="UP000473325"/>
    </source>
</evidence>
<dbReference type="GO" id="GO:0005524">
    <property type="term" value="F:ATP binding"/>
    <property type="evidence" value="ECO:0007669"/>
    <property type="project" value="UniProtKB-KW"/>
</dbReference>
<dbReference type="InterPro" id="IPR050267">
    <property type="entry name" value="Anti-sigma-factor_SerPK"/>
</dbReference>
<dbReference type="SUPFAM" id="SSF55874">
    <property type="entry name" value="ATPase domain of HSP90 chaperone/DNA topoisomerase II/histidine kinase"/>
    <property type="match status" value="1"/>
</dbReference>
<dbReference type="Pfam" id="PF13581">
    <property type="entry name" value="HATPase_c_2"/>
    <property type="match status" value="1"/>
</dbReference>
<reference evidence="3 4" key="1">
    <citation type="submission" date="2019-12" db="EMBL/GenBank/DDBJ databases">
        <authorList>
            <person name="Kun Z."/>
        </authorList>
    </citation>
    <scope>NUCLEOTIDE SEQUENCE [LARGE SCALE GENOMIC DNA]</scope>
    <source>
        <strain evidence="3 4">YIM 123512</strain>
    </source>
</reference>
<sequence>MTTGAPRSGDHVVRLPFASGAARAARDLLNRLLDHHGVSDELRQDAALIVHELVVNAVLHGRPDDDEQIEFATWVESGELVISVHDSGETGQVVVRPPSQDAPNGRGLAIVDALSTRWSVDRSDGTRVSAHLDI</sequence>
<dbReference type="PANTHER" id="PTHR35526">
    <property type="entry name" value="ANTI-SIGMA-F FACTOR RSBW-RELATED"/>
    <property type="match status" value="1"/>
</dbReference>
<evidence type="ECO:0000259" key="2">
    <source>
        <dbReference type="Pfam" id="PF13581"/>
    </source>
</evidence>
<dbReference type="GO" id="GO:0004674">
    <property type="term" value="F:protein serine/threonine kinase activity"/>
    <property type="evidence" value="ECO:0007669"/>
    <property type="project" value="UniProtKB-KW"/>
</dbReference>
<name>A0A6L7F3S5_9ACTN</name>
<dbReference type="Proteomes" id="UP000473325">
    <property type="component" value="Unassembled WGS sequence"/>
</dbReference>
<evidence type="ECO:0000256" key="1">
    <source>
        <dbReference type="ARBA" id="ARBA00022527"/>
    </source>
</evidence>
<keyword evidence="3" id="KW-0547">Nucleotide-binding</keyword>
<dbReference type="CDD" id="cd16936">
    <property type="entry name" value="HATPase_RsbW-like"/>
    <property type="match status" value="1"/>
</dbReference>
<accession>A0A6L7F3S5</accession>
<proteinExistence type="predicted"/>
<evidence type="ECO:0000313" key="3">
    <source>
        <dbReference type="EMBL" id="MXG91888.1"/>
    </source>
</evidence>
<protein>
    <submittedName>
        <fullName evidence="3">ATP-binding protein</fullName>
    </submittedName>
</protein>
<gene>
    <name evidence="3" type="ORF">GRQ65_20295</name>
</gene>
<keyword evidence="3" id="KW-0067">ATP-binding</keyword>
<dbReference type="Gene3D" id="3.30.565.10">
    <property type="entry name" value="Histidine kinase-like ATPase, C-terminal domain"/>
    <property type="match status" value="1"/>
</dbReference>
<keyword evidence="1" id="KW-0723">Serine/threonine-protein kinase</keyword>
<keyword evidence="4" id="KW-1185">Reference proteome</keyword>
<dbReference type="InterPro" id="IPR003594">
    <property type="entry name" value="HATPase_dom"/>
</dbReference>
<keyword evidence="1" id="KW-0808">Transferase</keyword>
<dbReference type="AlphaFoldDB" id="A0A6L7F3S5"/>
<organism evidence="3 4">
    <name type="scientific">Nocardioides flavescens</name>
    <dbReference type="NCBI Taxonomy" id="2691959"/>
    <lineage>
        <taxon>Bacteria</taxon>
        <taxon>Bacillati</taxon>
        <taxon>Actinomycetota</taxon>
        <taxon>Actinomycetes</taxon>
        <taxon>Propionibacteriales</taxon>
        <taxon>Nocardioidaceae</taxon>
        <taxon>Nocardioides</taxon>
    </lineage>
</organism>
<dbReference type="RefSeq" id="WP_160879818.1">
    <property type="nucleotide sequence ID" value="NZ_WUEK01000015.1"/>
</dbReference>